<evidence type="ECO:0000313" key="2">
    <source>
        <dbReference type="Proteomes" id="UP000185221"/>
    </source>
</evidence>
<evidence type="ECO:0000313" key="1">
    <source>
        <dbReference type="EMBL" id="SIN70498.1"/>
    </source>
</evidence>
<organism evidence="1 2">
    <name type="scientific">Algoriphagus halophilus</name>
    <dbReference type="NCBI Taxonomy" id="226505"/>
    <lineage>
        <taxon>Bacteria</taxon>
        <taxon>Pseudomonadati</taxon>
        <taxon>Bacteroidota</taxon>
        <taxon>Cytophagia</taxon>
        <taxon>Cytophagales</taxon>
        <taxon>Cyclobacteriaceae</taxon>
        <taxon>Algoriphagus</taxon>
    </lineage>
</organism>
<proteinExistence type="predicted"/>
<dbReference type="EMBL" id="FSRC01000001">
    <property type="protein sequence ID" value="SIN70498.1"/>
    <property type="molecule type" value="Genomic_DNA"/>
</dbReference>
<protein>
    <submittedName>
        <fullName evidence="1">TolB-like 6-blade propeller-like</fullName>
    </submittedName>
</protein>
<dbReference type="AlphaFoldDB" id="A0A1N6DIB2"/>
<keyword evidence="2" id="KW-1185">Reference proteome</keyword>
<dbReference type="RefSeq" id="WP_074223657.1">
    <property type="nucleotide sequence ID" value="NZ_FSRC01000001.1"/>
</dbReference>
<dbReference type="PROSITE" id="PS51257">
    <property type="entry name" value="PROKAR_LIPOPROTEIN"/>
    <property type="match status" value="1"/>
</dbReference>
<dbReference type="STRING" id="226505.SAMN05444394_0952"/>
<name>A0A1N6DIB2_9BACT</name>
<reference evidence="2" key="1">
    <citation type="submission" date="2016-11" db="EMBL/GenBank/DDBJ databases">
        <authorList>
            <person name="Varghese N."/>
            <person name="Submissions S."/>
        </authorList>
    </citation>
    <scope>NUCLEOTIDE SEQUENCE [LARGE SCALE GENOMIC DNA]</scope>
    <source>
        <strain evidence="2">DSM 15292</strain>
    </source>
</reference>
<dbReference type="Proteomes" id="UP000185221">
    <property type="component" value="Unassembled WGS sequence"/>
</dbReference>
<dbReference type="Pfam" id="PF15869">
    <property type="entry name" value="TolB_like"/>
    <property type="match status" value="1"/>
</dbReference>
<sequence length="347" mass="39753">MKIKFFLFILHTILLGSVSCSDREEVIEIVELKSKKFYFEEIKIPMLIQSKKGKLVVSEHPRIAPGLPLLHVVNGGDMTYEFSHGKVGFGPGELSDVSGFDLGSNDSTFWVYSAMEKRISEFSLFESSDLAKDQIKQPENFFKATDCLFLTDSTFLGMFVDSPHRLVEFGFDNDFEKGYGTLENFTARNDLDNYNLSQINSGWFRSNEDKSIFAIACIYYDKLEVFNSKTKEFKTIYGPDLEVFDFEVKYKTSGPSLLFPWEAPYQYRDIAITNDRIYALYGGISEPEISQTSEIARIIRVYDLDGNLLELYHLDRSLRSIELDIENEKIYGITTDSDPGIAFFKLP</sequence>
<gene>
    <name evidence="1" type="ORF">SAMN05444394_0952</name>
</gene>
<dbReference type="OrthoDB" id="1100397at2"/>
<accession>A0A1N6DIB2</accession>